<evidence type="ECO:0000256" key="2">
    <source>
        <dbReference type="ARBA" id="ARBA00005254"/>
    </source>
</evidence>
<dbReference type="InterPro" id="IPR018376">
    <property type="entry name" value="Enoyl-CoA_hyd/isom_CS"/>
</dbReference>
<dbReference type="InterPro" id="IPR045002">
    <property type="entry name" value="Ech1-like"/>
</dbReference>
<dbReference type="GO" id="GO:0004300">
    <property type="term" value="F:enoyl-CoA hydratase activity"/>
    <property type="evidence" value="ECO:0007669"/>
    <property type="project" value="UniProtKB-EC"/>
</dbReference>
<keyword evidence="6" id="KW-0456">Lyase</keyword>
<evidence type="ECO:0000256" key="4">
    <source>
        <dbReference type="ARBA" id="ARBA00023098"/>
    </source>
</evidence>
<dbReference type="InterPro" id="IPR014748">
    <property type="entry name" value="Enoyl-CoA_hydra_C"/>
</dbReference>
<comment type="pathway">
    <text evidence="1">Lipid metabolism; fatty acid beta-oxidation.</text>
</comment>
<dbReference type="InterPro" id="IPR001753">
    <property type="entry name" value="Enoyl-CoA_hydra/iso"/>
</dbReference>
<keyword evidence="4" id="KW-0443">Lipid metabolism</keyword>
<keyword evidence="3" id="KW-0276">Fatty acid metabolism</keyword>
<dbReference type="PROSITE" id="PS00166">
    <property type="entry name" value="ENOYL_COA_HYDRATASE"/>
    <property type="match status" value="1"/>
</dbReference>
<reference evidence="6" key="1">
    <citation type="submission" date="2018-06" db="EMBL/GenBank/DDBJ databases">
        <authorList>
            <person name="Zhirakovskaya E."/>
        </authorList>
    </citation>
    <scope>NUCLEOTIDE SEQUENCE</scope>
</reference>
<dbReference type="GO" id="GO:0016853">
    <property type="term" value="F:isomerase activity"/>
    <property type="evidence" value="ECO:0007669"/>
    <property type="project" value="UniProtKB-KW"/>
</dbReference>
<dbReference type="CDD" id="cd06558">
    <property type="entry name" value="crotonase-like"/>
    <property type="match status" value="1"/>
</dbReference>
<organism evidence="6">
    <name type="scientific">hydrothermal vent metagenome</name>
    <dbReference type="NCBI Taxonomy" id="652676"/>
    <lineage>
        <taxon>unclassified sequences</taxon>
        <taxon>metagenomes</taxon>
        <taxon>ecological metagenomes</taxon>
    </lineage>
</organism>
<dbReference type="SUPFAM" id="SSF52096">
    <property type="entry name" value="ClpP/crotonase"/>
    <property type="match status" value="1"/>
</dbReference>
<dbReference type="EC" id="4.2.1.17" evidence="6"/>
<evidence type="ECO:0000256" key="1">
    <source>
        <dbReference type="ARBA" id="ARBA00005005"/>
    </source>
</evidence>
<dbReference type="AlphaFoldDB" id="A0A3B0RQJ4"/>
<evidence type="ECO:0000313" key="6">
    <source>
        <dbReference type="EMBL" id="VAV95630.1"/>
    </source>
</evidence>
<dbReference type="UniPathway" id="UPA00659"/>
<dbReference type="InterPro" id="IPR029045">
    <property type="entry name" value="ClpP/crotonase-like_dom_sf"/>
</dbReference>
<proteinExistence type="inferred from homology"/>
<gene>
    <name evidence="6" type="ORF">MNBD_ALPHA02-411</name>
</gene>
<dbReference type="FunFam" id="1.10.12.10:FF:000004">
    <property type="entry name" value="Delta3,5-delta2,4-dienoyl-CoA isomerase"/>
    <property type="match status" value="1"/>
</dbReference>
<keyword evidence="5" id="KW-0413">Isomerase</keyword>
<evidence type="ECO:0000256" key="5">
    <source>
        <dbReference type="ARBA" id="ARBA00023235"/>
    </source>
</evidence>
<dbReference type="NCBIfam" id="NF004794">
    <property type="entry name" value="PRK06142.1"/>
    <property type="match status" value="1"/>
</dbReference>
<dbReference type="Gene3D" id="1.10.12.10">
    <property type="entry name" value="Lyase 2-enoyl-coa Hydratase, Chain A, domain 2"/>
    <property type="match status" value="1"/>
</dbReference>
<dbReference type="Gene3D" id="3.90.226.10">
    <property type="entry name" value="2-enoyl-CoA Hydratase, Chain A, domain 1"/>
    <property type="match status" value="1"/>
</dbReference>
<dbReference type="PANTHER" id="PTHR43149">
    <property type="entry name" value="ENOYL-COA HYDRATASE"/>
    <property type="match status" value="1"/>
</dbReference>
<sequence length="271" mass="29589">MDYNAFTLTISDHIATITLCNPQKANALGEDFWTECSEVFARLNDDPDVRVVVMASSGKHFTSGIDLAYLQNSMPPADADPARAMDKLHRHVKFLQAAFEAIDKCRLPVLAAVQGGCFGAGVDLVSACDIRYASADAFFIIQEINIGMVADLGTMQRMPRQIPDGLMRELAYTGRKYKADEAQATGYVTHVVENHETLMAHVMDIAAQIVRQSPLAIRGSKEILNHTRDHTVADGLDYIAAWNAGMLSQQDVIKGAVAALSKSTAEFDDLL</sequence>
<name>A0A3B0RQJ4_9ZZZZ</name>
<evidence type="ECO:0000256" key="3">
    <source>
        <dbReference type="ARBA" id="ARBA00022832"/>
    </source>
</evidence>
<dbReference type="Pfam" id="PF00378">
    <property type="entry name" value="ECH_1"/>
    <property type="match status" value="1"/>
</dbReference>
<dbReference type="GO" id="GO:0006635">
    <property type="term" value="P:fatty acid beta-oxidation"/>
    <property type="evidence" value="ECO:0007669"/>
    <property type="project" value="UniProtKB-UniPathway"/>
</dbReference>
<comment type="similarity">
    <text evidence="2">Belongs to the enoyl-CoA hydratase/isomerase family.</text>
</comment>
<dbReference type="EMBL" id="UOED01000102">
    <property type="protein sequence ID" value="VAV95630.1"/>
    <property type="molecule type" value="Genomic_DNA"/>
</dbReference>
<protein>
    <submittedName>
        <fullName evidence="6">Enoyl-CoA hydratase</fullName>
        <ecNumber evidence="6">4.2.1.17</ecNumber>
    </submittedName>
</protein>
<accession>A0A3B0RQJ4</accession>